<dbReference type="eggNOG" id="ENOG502RZYG">
    <property type="taxonomic scope" value="Eukaryota"/>
</dbReference>
<dbReference type="SMR" id="G0S225"/>
<dbReference type="HOGENOM" id="CLU_032571_1_1_1"/>
<organism evidence="4">
    <name type="scientific">Chaetomium thermophilum (strain DSM 1495 / CBS 144.50 / IMI 039719)</name>
    <name type="common">Thermochaetoides thermophila</name>
    <dbReference type="NCBI Taxonomy" id="759272"/>
    <lineage>
        <taxon>Eukaryota</taxon>
        <taxon>Fungi</taxon>
        <taxon>Dikarya</taxon>
        <taxon>Ascomycota</taxon>
        <taxon>Pezizomycotina</taxon>
        <taxon>Sordariomycetes</taxon>
        <taxon>Sordariomycetidae</taxon>
        <taxon>Sordariales</taxon>
        <taxon>Chaetomiaceae</taxon>
        <taxon>Thermochaetoides</taxon>
    </lineage>
</organism>
<feature type="signal peptide" evidence="2">
    <location>
        <begin position="1"/>
        <end position="23"/>
    </location>
</feature>
<dbReference type="RefSeq" id="XP_006692077.1">
    <property type="nucleotide sequence ID" value="XM_006692014.1"/>
</dbReference>
<dbReference type="Gene3D" id="2.70.50.70">
    <property type="match status" value="1"/>
</dbReference>
<evidence type="ECO:0000256" key="2">
    <source>
        <dbReference type="SAM" id="SignalP"/>
    </source>
</evidence>
<feature type="compositionally biased region" description="Pro residues" evidence="1">
    <location>
        <begin position="248"/>
        <end position="266"/>
    </location>
</feature>
<name>G0S225_CHATD</name>
<feature type="region of interest" description="Disordered" evidence="1">
    <location>
        <begin position="288"/>
        <end position="343"/>
    </location>
</feature>
<dbReference type="Proteomes" id="UP000008066">
    <property type="component" value="Unassembled WGS sequence"/>
</dbReference>
<keyword evidence="2" id="KW-0732">Signal</keyword>
<dbReference type="GeneID" id="18255612"/>
<evidence type="ECO:0000313" key="3">
    <source>
        <dbReference type="EMBL" id="EGS23085.1"/>
    </source>
</evidence>
<reference evidence="3 4" key="1">
    <citation type="journal article" date="2011" name="Cell">
        <title>Insight into structure and assembly of the nuclear pore complex by utilizing the genome of a eukaryotic thermophile.</title>
        <authorList>
            <person name="Amlacher S."/>
            <person name="Sarges P."/>
            <person name="Flemming D."/>
            <person name="van Noort V."/>
            <person name="Kunze R."/>
            <person name="Devos D.P."/>
            <person name="Arumugam M."/>
            <person name="Bork P."/>
            <person name="Hurt E."/>
        </authorList>
    </citation>
    <scope>NUCLEOTIDE SEQUENCE [LARGE SCALE GENOMIC DNA]</scope>
    <source>
        <strain evidence="4">DSM 1495 / CBS 144.50 / IMI 039719</strain>
    </source>
</reference>
<accession>G0S225</accession>
<keyword evidence="4" id="KW-1185">Reference proteome</keyword>
<dbReference type="KEGG" id="cthr:CTHT_0015740"/>
<feature type="compositionally biased region" description="Low complexity" evidence="1">
    <location>
        <begin position="288"/>
        <end position="325"/>
    </location>
</feature>
<gene>
    <name evidence="3" type="ORF">CTHT_0015740</name>
</gene>
<dbReference type="OMA" id="YGHMQLA"/>
<protein>
    <recommendedName>
        <fullName evidence="5">Extracellular protein</fullName>
    </recommendedName>
</protein>
<evidence type="ECO:0000256" key="1">
    <source>
        <dbReference type="SAM" id="MobiDB-lite"/>
    </source>
</evidence>
<dbReference type="STRING" id="759272.G0S225"/>
<feature type="region of interest" description="Disordered" evidence="1">
    <location>
        <begin position="231"/>
        <end position="269"/>
    </location>
</feature>
<evidence type="ECO:0008006" key="5">
    <source>
        <dbReference type="Google" id="ProtNLM"/>
    </source>
</evidence>
<sequence length="423" mass="43332">MLSNIFTTGALVALLAGSQLASAHMEIRYPPPFRSKFNKFATDIDYTNTAPLAADGSNYPCKGYHVDMGTAAGEVVDTWAPGARVNFTVEGSAPHGGGSCQVSLSYDGGKTFTVIHSIIGDCPNSKFYEYNIPDDAPEGVAIWAWTWNNQIGNREQYMNCAAVRISRSAAKRDVPVVAKSVEEQPKKEAKRASVPFSSRPPVFIANIGNGCVVPEGIDVEYPNPGPDVVVNPGHLGKPQGNCGAPAAAPAPIPDPTPAPAPTPTPTGLPGGVFVTVSPSSSSQVVEQPVTTSVVENNTPTPAPTTLITTTAVPTPTPAPTEIATPAPTPGSGSGSGSGSGNTNGGSGSAYAVGAACTNEGAWNCVNGGTAFQRCASGRWSAVISMAAGTKCVAGESSALAFSVKRDGEKVKPRFRGGAKMILA</sequence>
<feature type="chain" id="PRO_5003409225" description="Extracellular protein" evidence="2">
    <location>
        <begin position="24"/>
        <end position="423"/>
    </location>
</feature>
<dbReference type="PANTHER" id="PTHR36182:SF1">
    <property type="entry name" value="PROTEIN, PUTATIVE (AFU_ORTHOLOGUE AFUA_6G10930)-RELATED"/>
    <property type="match status" value="1"/>
</dbReference>
<dbReference type="EMBL" id="GL988039">
    <property type="protein sequence ID" value="EGS23085.1"/>
    <property type="molecule type" value="Genomic_DNA"/>
</dbReference>
<dbReference type="AlphaFoldDB" id="G0S225"/>
<proteinExistence type="predicted"/>
<dbReference type="PANTHER" id="PTHR36182">
    <property type="entry name" value="PROTEIN, PUTATIVE (AFU_ORTHOLOGUE AFUA_6G10930)-RELATED"/>
    <property type="match status" value="1"/>
</dbReference>
<evidence type="ECO:0000313" key="4">
    <source>
        <dbReference type="Proteomes" id="UP000008066"/>
    </source>
</evidence>
<dbReference type="OrthoDB" id="2342176at2759"/>
<feature type="compositionally biased region" description="Gly residues" evidence="1">
    <location>
        <begin position="331"/>
        <end position="343"/>
    </location>
</feature>